<evidence type="ECO:0000313" key="2">
    <source>
        <dbReference type="EMBL" id="OWZ18584.1"/>
    </source>
</evidence>
<feature type="region of interest" description="Disordered" evidence="1">
    <location>
        <begin position="46"/>
        <end position="84"/>
    </location>
</feature>
<organism evidence="2 3">
    <name type="scientific">Phytophthora megakarya</name>
    <dbReference type="NCBI Taxonomy" id="4795"/>
    <lineage>
        <taxon>Eukaryota</taxon>
        <taxon>Sar</taxon>
        <taxon>Stramenopiles</taxon>
        <taxon>Oomycota</taxon>
        <taxon>Peronosporomycetes</taxon>
        <taxon>Peronosporales</taxon>
        <taxon>Peronosporaceae</taxon>
        <taxon>Phytophthora</taxon>
    </lineage>
</organism>
<dbReference type="Proteomes" id="UP000198211">
    <property type="component" value="Unassembled WGS sequence"/>
</dbReference>
<dbReference type="AlphaFoldDB" id="A0A225WM90"/>
<protein>
    <submittedName>
        <fullName evidence="2">Uncharacterized protein</fullName>
    </submittedName>
</protein>
<comment type="caution">
    <text evidence="2">The sequence shown here is derived from an EMBL/GenBank/DDBJ whole genome shotgun (WGS) entry which is preliminary data.</text>
</comment>
<feature type="compositionally biased region" description="Acidic residues" evidence="1">
    <location>
        <begin position="57"/>
        <end position="71"/>
    </location>
</feature>
<evidence type="ECO:0000256" key="1">
    <source>
        <dbReference type="SAM" id="MobiDB-lite"/>
    </source>
</evidence>
<accession>A0A225WM90</accession>
<keyword evidence="3" id="KW-1185">Reference proteome</keyword>
<gene>
    <name evidence="2" type="ORF">PHMEG_0007299</name>
</gene>
<sequence length="84" mass="9403">MQDLPFSLRHDRHRDQERAVEVGISVADDVLNSCDEEGYRVKYEDALDVGDTSEISTGEDEGAPSEEEDATDLTVGTRFDQMTH</sequence>
<name>A0A225WM90_9STRA</name>
<evidence type="ECO:0000313" key="3">
    <source>
        <dbReference type="Proteomes" id="UP000198211"/>
    </source>
</evidence>
<proteinExistence type="predicted"/>
<dbReference type="EMBL" id="NBNE01000567">
    <property type="protein sequence ID" value="OWZ18584.1"/>
    <property type="molecule type" value="Genomic_DNA"/>
</dbReference>
<reference evidence="3" key="1">
    <citation type="submission" date="2017-03" db="EMBL/GenBank/DDBJ databases">
        <title>Phytopthora megakarya and P. palmivora, two closely related causual agents of cacao black pod achieved similar genome size and gene model numbers by different mechanisms.</title>
        <authorList>
            <person name="Ali S."/>
            <person name="Shao J."/>
            <person name="Larry D.J."/>
            <person name="Kronmiller B."/>
            <person name="Shen D."/>
            <person name="Strem M.D."/>
            <person name="Melnick R.L."/>
            <person name="Guiltinan M.J."/>
            <person name="Tyler B.M."/>
            <person name="Meinhardt L.W."/>
            <person name="Bailey B.A."/>
        </authorList>
    </citation>
    <scope>NUCLEOTIDE SEQUENCE [LARGE SCALE GENOMIC DNA]</scope>
    <source>
        <strain evidence="3">zdho120</strain>
    </source>
</reference>